<evidence type="ECO:0000313" key="1">
    <source>
        <dbReference type="EMBL" id="RPA73701.1"/>
    </source>
</evidence>
<evidence type="ECO:0000313" key="2">
    <source>
        <dbReference type="Proteomes" id="UP000275078"/>
    </source>
</evidence>
<gene>
    <name evidence="1" type="ORF">BJ508DRAFT_333835</name>
</gene>
<proteinExistence type="predicted"/>
<dbReference type="EMBL" id="ML119813">
    <property type="protein sequence ID" value="RPA73701.1"/>
    <property type="molecule type" value="Genomic_DNA"/>
</dbReference>
<accession>A0A3N4HNQ3</accession>
<protein>
    <submittedName>
        <fullName evidence="1">Uncharacterized protein</fullName>
    </submittedName>
</protein>
<dbReference type="AlphaFoldDB" id="A0A3N4HNQ3"/>
<reference evidence="1 2" key="1">
    <citation type="journal article" date="2018" name="Nat. Ecol. Evol.">
        <title>Pezizomycetes genomes reveal the molecular basis of ectomycorrhizal truffle lifestyle.</title>
        <authorList>
            <person name="Murat C."/>
            <person name="Payen T."/>
            <person name="Noel B."/>
            <person name="Kuo A."/>
            <person name="Morin E."/>
            <person name="Chen J."/>
            <person name="Kohler A."/>
            <person name="Krizsan K."/>
            <person name="Balestrini R."/>
            <person name="Da Silva C."/>
            <person name="Montanini B."/>
            <person name="Hainaut M."/>
            <person name="Levati E."/>
            <person name="Barry K.W."/>
            <person name="Belfiori B."/>
            <person name="Cichocki N."/>
            <person name="Clum A."/>
            <person name="Dockter R.B."/>
            <person name="Fauchery L."/>
            <person name="Guy J."/>
            <person name="Iotti M."/>
            <person name="Le Tacon F."/>
            <person name="Lindquist E.A."/>
            <person name="Lipzen A."/>
            <person name="Malagnac F."/>
            <person name="Mello A."/>
            <person name="Molinier V."/>
            <person name="Miyauchi S."/>
            <person name="Poulain J."/>
            <person name="Riccioni C."/>
            <person name="Rubini A."/>
            <person name="Sitrit Y."/>
            <person name="Splivallo R."/>
            <person name="Traeger S."/>
            <person name="Wang M."/>
            <person name="Zifcakova L."/>
            <person name="Wipf D."/>
            <person name="Zambonelli A."/>
            <person name="Paolocci F."/>
            <person name="Nowrousian M."/>
            <person name="Ottonello S."/>
            <person name="Baldrian P."/>
            <person name="Spatafora J.W."/>
            <person name="Henrissat B."/>
            <person name="Nagy L.G."/>
            <person name="Aury J.M."/>
            <person name="Wincker P."/>
            <person name="Grigoriev I.V."/>
            <person name="Bonfante P."/>
            <person name="Martin F.M."/>
        </authorList>
    </citation>
    <scope>NUCLEOTIDE SEQUENCE [LARGE SCALE GENOMIC DNA]</scope>
    <source>
        <strain evidence="1 2">RN42</strain>
    </source>
</reference>
<keyword evidence="2" id="KW-1185">Reference proteome</keyword>
<sequence>MRFAREASERAAYIHRQAAILQDYGYGLKAIHTHLSETNEPELMAIFNKLVGSAVQFVNEFDGCIFAATTVRAVHSKRLLRGVFEDMIDALSSNCERTMIKVANAVGAREVQSFVDGLQISGLSAEEIDEWRWLGAAVFLFSIADEIGWDGVGV</sequence>
<dbReference type="Proteomes" id="UP000275078">
    <property type="component" value="Unassembled WGS sequence"/>
</dbReference>
<name>A0A3N4HNQ3_ASCIM</name>
<organism evidence="1 2">
    <name type="scientific">Ascobolus immersus RN42</name>
    <dbReference type="NCBI Taxonomy" id="1160509"/>
    <lineage>
        <taxon>Eukaryota</taxon>
        <taxon>Fungi</taxon>
        <taxon>Dikarya</taxon>
        <taxon>Ascomycota</taxon>
        <taxon>Pezizomycotina</taxon>
        <taxon>Pezizomycetes</taxon>
        <taxon>Pezizales</taxon>
        <taxon>Ascobolaceae</taxon>
        <taxon>Ascobolus</taxon>
    </lineage>
</organism>